<accession>A0ABT2ANS3</accession>
<dbReference type="EMBL" id="JANUHA010000011">
    <property type="protein sequence ID" value="MCS0597893.1"/>
    <property type="molecule type" value="Genomic_DNA"/>
</dbReference>
<dbReference type="RefSeq" id="WP_258828910.1">
    <property type="nucleotide sequence ID" value="NZ_JANUHA010000011.1"/>
</dbReference>
<reference evidence="1 2" key="1">
    <citation type="submission" date="2022-08" db="EMBL/GenBank/DDBJ databases">
        <title>Reclassification of Massilia species as members of the genera Telluria, Duganella, Pseudoduganella, Mokoshia gen. nov. and Zemynaea gen. nov. using orthogonal and non-orthogonal genome-based approaches.</title>
        <authorList>
            <person name="Bowman J.P."/>
        </authorList>
    </citation>
    <scope>NUCLEOTIDE SEQUENCE [LARGE SCALE GENOMIC DNA]</scope>
    <source>
        <strain evidence="1 2">JCM 31661</strain>
    </source>
</reference>
<gene>
    <name evidence="1" type="ORF">NX780_16205</name>
</gene>
<proteinExistence type="predicted"/>
<keyword evidence="2" id="KW-1185">Reference proteome</keyword>
<organism evidence="1 2">
    <name type="scientific">Massilia agri</name>
    <dbReference type="NCBI Taxonomy" id="1886785"/>
    <lineage>
        <taxon>Bacteria</taxon>
        <taxon>Pseudomonadati</taxon>
        <taxon>Pseudomonadota</taxon>
        <taxon>Betaproteobacteria</taxon>
        <taxon>Burkholderiales</taxon>
        <taxon>Oxalobacteraceae</taxon>
        <taxon>Telluria group</taxon>
        <taxon>Massilia</taxon>
    </lineage>
</organism>
<comment type="caution">
    <text evidence="1">The sequence shown here is derived from an EMBL/GenBank/DDBJ whole genome shotgun (WGS) entry which is preliminary data.</text>
</comment>
<dbReference type="InterPro" id="IPR021352">
    <property type="entry name" value="DUF2971"/>
</dbReference>
<evidence type="ECO:0008006" key="3">
    <source>
        <dbReference type="Google" id="ProtNLM"/>
    </source>
</evidence>
<dbReference type="Pfam" id="PF11185">
    <property type="entry name" value="DUF2971"/>
    <property type="match status" value="1"/>
</dbReference>
<protein>
    <recommendedName>
        <fullName evidence="3">DUF2971 domain-containing protein</fullName>
    </recommendedName>
</protein>
<name>A0ABT2ANS3_9BURK</name>
<evidence type="ECO:0000313" key="2">
    <source>
        <dbReference type="Proteomes" id="UP001206572"/>
    </source>
</evidence>
<dbReference type="Proteomes" id="UP001206572">
    <property type="component" value="Unassembled WGS sequence"/>
</dbReference>
<sequence>MTSHIVEIDEQLKPETQLYRTLDFYGAASIVKERQLMFTRADNFDDRNEGVDRLLGQLETRSLNGMGWNDLESARLHHERFKRSHYISCWTTRRESVAMWSLYSPDHCSVRVETTVADLAATLTQLAEKYSVTRVSSEKLNQLVTVATHARMQKVLYRPLVTLSDRIQRRVRAYRKIKAQQKPRETLAEIFSAANLRYFQREEKRRIFLQRSPFLFKDESFQHEEEVRLVVKIGETVWTKELQEEQTCFSPGHEYFDAAKMSLTFWGEVRSTPLPSREYASCGNLVKSVAIDPRCPPHKAKFMRQWFLENGIPVAESTCFGYLPSRFEEFPES</sequence>
<evidence type="ECO:0000313" key="1">
    <source>
        <dbReference type="EMBL" id="MCS0597893.1"/>
    </source>
</evidence>